<dbReference type="PANTHER" id="PTHR10880">
    <property type="entry name" value="MORTALITY FACTOR 4-LIKE PROTEIN"/>
    <property type="match status" value="1"/>
</dbReference>
<feature type="compositionally biased region" description="Basic and acidic residues" evidence="6">
    <location>
        <begin position="233"/>
        <end position="250"/>
    </location>
</feature>
<evidence type="ECO:0000313" key="10">
    <source>
        <dbReference type="WBParaSite" id="jg6471"/>
    </source>
</evidence>
<protein>
    <submittedName>
        <fullName evidence="10">MRG domain-containing protein</fullName>
    </submittedName>
</protein>
<evidence type="ECO:0000313" key="9">
    <source>
        <dbReference type="Proteomes" id="UP000887574"/>
    </source>
</evidence>
<keyword evidence="4" id="KW-0804">Transcription</keyword>
<comment type="subcellular location">
    <subcellularLocation>
        <location evidence="1">Nucleus</location>
    </subcellularLocation>
</comment>
<feature type="compositionally biased region" description="Low complexity" evidence="6">
    <location>
        <begin position="283"/>
        <end position="292"/>
    </location>
</feature>
<dbReference type="PROSITE" id="PS51640">
    <property type="entry name" value="MRG"/>
    <property type="match status" value="1"/>
</dbReference>
<feature type="region of interest" description="Disordered" evidence="6">
    <location>
        <begin position="423"/>
        <end position="442"/>
    </location>
</feature>
<proteinExistence type="predicted"/>
<feature type="chain" id="PRO_5037801264" evidence="7">
    <location>
        <begin position="20"/>
        <end position="581"/>
    </location>
</feature>
<keyword evidence="9" id="KW-1185">Reference proteome</keyword>
<keyword evidence="5" id="KW-0539">Nucleus</keyword>
<dbReference type="Pfam" id="PF05712">
    <property type="entry name" value="MRG"/>
    <property type="match status" value="1"/>
</dbReference>
<feature type="signal peptide" evidence="7">
    <location>
        <begin position="1"/>
        <end position="19"/>
    </location>
</feature>
<feature type="region of interest" description="Disordered" evidence="6">
    <location>
        <begin position="233"/>
        <end position="324"/>
    </location>
</feature>
<dbReference type="GO" id="GO:0035267">
    <property type="term" value="C:NuA4 histone acetyltransferase complex"/>
    <property type="evidence" value="ECO:0007669"/>
    <property type="project" value="TreeGrafter"/>
</dbReference>
<evidence type="ECO:0000256" key="4">
    <source>
        <dbReference type="ARBA" id="ARBA00023163"/>
    </source>
</evidence>
<keyword evidence="3" id="KW-0805">Transcription regulation</keyword>
<reference evidence="10" key="1">
    <citation type="submission" date="2022-11" db="UniProtKB">
        <authorList>
            <consortium name="WormBaseParasite"/>
        </authorList>
    </citation>
    <scope>IDENTIFICATION</scope>
</reference>
<evidence type="ECO:0000256" key="7">
    <source>
        <dbReference type="SAM" id="SignalP"/>
    </source>
</evidence>
<organism evidence="9 10">
    <name type="scientific">Ditylenchus dipsaci</name>
    <dbReference type="NCBI Taxonomy" id="166011"/>
    <lineage>
        <taxon>Eukaryota</taxon>
        <taxon>Metazoa</taxon>
        <taxon>Ecdysozoa</taxon>
        <taxon>Nematoda</taxon>
        <taxon>Chromadorea</taxon>
        <taxon>Rhabditida</taxon>
        <taxon>Tylenchina</taxon>
        <taxon>Tylenchomorpha</taxon>
        <taxon>Sphaerularioidea</taxon>
        <taxon>Anguinidae</taxon>
        <taxon>Anguininae</taxon>
        <taxon>Ditylenchus</taxon>
    </lineage>
</organism>
<keyword evidence="2" id="KW-0156">Chromatin regulator</keyword>
<feature type="region of interest" description="Disordered" evidence="6">
    <location>
        <begin position="22"/>
        <end position="51"/>
    </location>
</feature>
<dbReference type="PANTHER" id="PTHR10880:SF48">
    <property type="entry name" value="MORTALITY FACTOR 4 LIKE 2"/>
    <property type="match status" value="1"/>
</dbReference>
<evidence type="ECO:0000256" key="2">
    <source>
        <dbReference type="ARBA" id="ARBA00022853"/>
    </source>
</evidence>
<dbReference type="AlphaFoldDB" id="A0A915EJ79"/>
<name>A0A915EJ79_9BILA</name>
<dbReference type="InterPro" id="IPR008676">
    <property type="entry name" value="MRG"/>
</dbReference>
<evidence type="ECO:0000256" key="6">
    <source>
        <dbReference type="SAM" id="MobiDB-lite"/>
    </source>
</evidence>
<sequence>MNYFALALSFLFMCHVSDSVKQKDHPDTDSAPSSQKRRVSVSGSHSGLRHEEENISEWKNFLRPLSANTIKKDKQILENVDWEKLQSKSSESTALLHFVRYNSLNEAVAVIFCSKEEANIIINMVSIQDKALLRDTGKSAYKGRDLTTVRIQHDPVWRSGEQILCDWKHTGVFYPAQIVQVIQYIDEPVYVVKYLGYEQATEKVLQVQSFERFLPFTDENVKKAKKIMDKAKYLAEQKRRSQESTVDHKRGPSKLSNRPALESRPEVKSAAKRGRKSAKRSDSSSTESLIDSFIEQNRREPKRSKISSSSDVREKNLPVPTSFQLDSNVRNATAESTALPQKLKEPCETPNGGALHAPEPNQKYGFDCDDLEECEDTGILTKKLHYIYNLDRELIEEFMLPVLPAKITIKNIIGQYISHLTSNTTTETAGPDGNETKEKLDNSSIDREVNFAEELMQNFDFSVVKGLLYEFEVPCSETDNFSAETIDKEPNAQDQMSHHVGIAYLLRLLLNIEVLETVKNVAITTQYLVSINNFIDFLDQHAQEYCCPQNILGYRQQNYTMATLEYFKRMHPSEYTSLSQK</sequence>
<keyword evidence="7" id="KW-0732">Signal</keyword>
<evidence type="ECO:0000256" key="3">
    <source>
        <dbReference type="ARBA" id="ARBA00023015"/>
    </source>
</evidence>
<evidence type="ECO:0000256" key="1">
    <source>
        <dbReference type="ARBA" id="ARBA00004123"/>
    </source>
</evidence>
<dbReference type="GO" id="GO:0006355">
    <property type="term" value="P:regulation of DNA-templated transcription"/>
    <property type="evidence" value="ECO:0007669"/>
    <property type="project" value="InterPro"/>
</dbReference>
<feature type="domain" description="MRG" evidence="8">
    <location>
        <begin position="381"/>
        <end position="545"/>
    </location>
</feature>
<dbReference type="Gene3D" id="1.10.274.30">
    <property type="entry name" value="MRG domain"/>
    <property type="match status" value="1"/>
</dbReference>
<evidence type="ECO:0000259" key="8">
    <source>
        <dbReference type="Pfam" id="PF05712"/>
    </source>
</evidence>
<dbReference type="WBParaSite" id="jg6471">
    <property type="protein sequence ID" value="jg6471"/>
    <property type="gene ID" value="jg6471"/>
</dbReference>
<dbReference type="GO" id="GO:0006325">
    <property type="term" value="P:chromatin organization"/>
    <property type="evidence" value="ECO:0007669"/>
    <property type="project" value="UniProtKB-KW"/>
</dbReference>
<dbReference type="Proteomes" id="UP000887574">
    <property type="component" value="Unplaced"/>
</dbReference>
<dbReference type="GO" id="GO:0005634">
    <property type="term" value="C:nucleus"/>
    <property type="evidence" value="ECO:0007669"/>
    <property type="project" value="UniProtKB-SubCell"/>
</dbReference>
<dbReference type="InterPro" id="IPR038217">
    <property type="entry name" value="MRG_C_sf"/>
</dbReference>
<dbReference type="Gene3D" id="2.30.30.140">
    <property type="match status" value="1"/>
</dbReference>
<dbReference type="InterPro" id="IPR026541">
    <property type="entry name" value="MRG_dom"/>
</dbReference>
<evidence type="ECO:0000256" key="5">
    <source>
        <dbReference type="ARBA" id="ARBA00023242"/>
    </source>
</evidence>
<accession>A0A915EJ79</accession>